<accession>A0A401UT93</accession>
<reference evidence="3 4" key="1">
    <citation type="submission" date="2018-11" db="EMBL/GenBank/DDBJ databases">
        <title>Genome sequencing and assembly of Clostridium tagluense strain A121.</title>
        <authorList>
            <person name="Murakami T."/>
            <person name="Segawa T."/>
            <person name="Shcherbakova V.A."/>
            <person name="Mori H."/>
            <person name="Yoshimura Y."/>
        </authorList>
    </citation>
    <scope>NUCLEOTIDE SEQUENCE [LARGE SCALE GENOMIC DNA]</scope>
    <source>
        <strain evidence="3 4">A121</strain>
    </source>
</reference>
<dbReference type="AlphaFoldDB" id="A0A401UT93"/>
<feature type="transmembrane region" description="Helical" evidence="1">
    <location>
        <begin position="244"/>
        <end position="262"/>
    </location>
</feature>
<dbReference type="PIRSF" id="PIRSF031578">
    <property type="entry name" value="Uncharacterised_Vanz_RDD-cont"/>
    <property type="match status" value="1"/>
</dbReference>
<comment type="caution">
    <text evidence="3">The sequence shown here is derived from an EMBL/GenBank/DDBJ whole genome shotgun (WGS) entry which is preliminary data.</text>
</comment>
<feature type="transmembrane region" description="Helical" evidence="1">
    <location>
        <begin position="40"/>
        <end position="60"/>
    </location>
</feature>
<organism evidence="3 4">
    <name type="scientific">Clostridium tagluense</name>
    <dbReference type="NCBI Taxonomy" id="360422"/>
    <lineage>
        <taxon>Bacteria</taxon>
        <taxon>Bacillati</taxon>
        <taxon>Bacillota</taxon>
        <taxon>Clostridia</taxon>
        <taxon>Eubacteriales</taxon>
        <taxon>Clostridiaceae</taxon>
        <taxon>Clostridium</taxon>
    </lineage>
</organism>
<keyword evidence="1" id="KW-0812">Transmembrane</keyword>
<dbReference type="PANTHER" id="PTHR36834:SF1">
    <property type="entry name" value="INTEGRAL MEMBRANE PROTEIN"/>
    <property type="match status" value="1"/>
</dbReference>
<keyword evidence="1" id="KW-1133">Transmembrane helix</keyword>
<feature type="transmembrane region" description="Helical" evidence="1">
    <location>
        <begin position="283"/>
        <end position="307"/>
    </location>
</feature>
<evidence type="ECO:0000313" key="3">
    <source>
        <dbReference type="EMBL" id="GCD12678.1"/>
    </source>
</evidence>
<evidence type="ECO:0000256" key="1">
    <source>
        <dbReference type="SAM" id="Phobius"/>
    </source>
</evidence>
<dbReference type="PANTHER" id="PTHR36834">
    <property type="entry name" value="MEMBRANE PROTEIN-RELATED"/>
    <property type="match status" value="1"/>
</dbReference>
<dbReference type="InterPro" id="IPR006976">
    <property type="entry name" value="VanZ-like"/>
</dbReference>
<evidence type="ECO:0000313" key="4">
    <source>
        <dbReference type="Proteomes" id="UP000287872"/>
    </source>
</evidence>
<feature type="transmembrane region" description="Helical" evidence="1">
    <location>
        <begin position="218"/>
        <end position="238"/>
    </location>
</feature>
<name>A0A401UT93_9CLOT</name>
<feature type="transmembrane region" description="Helical" evidence="1">
    <location>
        <begin position="6"/>
        <end position="28"/>
    </location>
</feature>
<feature type="transmembrane region" description="Helical" evidence="1">
    <location>
        <begin position="319"/>
        <end position="344"/>
    </location>
</feature>
<dbReference type="Proteomes" id="UP000287872">
    <property type="component" value="Unassembled WGS sequence"/>
</dbReference>
<dbReference type="OrthoDB" id="9805025at2"/>
<dbReference type="EMBL" id="BHYK01000038">
    <property type="protein sequence ID" value="GCD12678.1"/>
    <property type="molecule type" value="Genomic_DNA"/>
</dbReference>
<dbReference type="InterPro" id="IPR021192">
    <property type="entry name" value="UCP031578_Vanz/RDD"/>
</dbReference>
<evidence type="ECO:0000259" key="2">
    <source>
        <dbReference type="Pfam" id="PF04892"/>
    </source>
</evidence>
<feature type="domain" description="VanZ-like" evidence="2">
    <location>
        <begin position="48"/>
        <end position="194"/>
    </location>
</feature>
<protein>
    <submittedName>
        <fullName evidence="3">Permease</fullName>
    </submittedName>
</protein>
<gene>
    <name evidence="3" type="ORF">Ctaglu_43010</name>
</gene>
<sequence length="368" mass="43397">MNSYMFPIKVALITFPVLAFILTVPFLVHQYKKYRYINKFRAFVLYSFLLFLMVSYYLVILPLPNTHDVKSLQAIGTRHYNLRPFTFVHDFLKETHVVFNSPSSYIRILKERTFLQVAFNAILIAPLGIYLRYYFKRSLKQTVIICFLYSLFFELTQLTGVYGIYNAAYRLFDIDDLMLNTFGGFIGYIIAPVFTYFLPEVDKLDENIKLESMPVGYIRRFIAFQIDWFVIGIAVSILPINRNIIVEAVIVFLYFIVLVYFTNGKTFGSWLVKIKIQGEKRKITFLELVKRYGILYYGVFGFNYILSETFNANRYDSTYYVPVSIVLLIMLFVFNLVVFIHLLLHVFSKDKELFYEKMSRTKVVIIPK</sequence>
<dbReference type="InterPro" id="IPR053150">
    <property type="entry name" value="Teicoplanin_resist-assoc"/>
</dbReference>
<proteinExistence type="predicted"/>
<keyword evidence="4" id="KW-1185">Reference proteome</keyword>
<feature type="transmembrane region" description="Helical" evidence="1">
    <location>
        <begin position="113"/>
        <end position="131"/>
    </location>
</feature>
<feature type="transmembrane region" description="Helical" evidence="1">
    <location>
        <begin position="143"/>
        <end position="165"/>
    </location>
</feature>
<dbReference type="Pfam" id="PF04892">
    <property type="entry name" value="VanZ"/>
    <property type="match status" value="1"/>
</dbReference>
<dbReference type="RefSeq" id="WP_125005558.1">
    <property type="nucleotide sequence ID" value="NZ_BHYK01000038.1"/>
</dbReference>
<keyword evidence="1" id="KW-0472">Membrane</keyword>
<feature type="transmembrane region" description="Helical" evidence="1">
    <location>
        <begin position="177"/>
        <end position="198"/>
    </location>
</feature>